<dbReference type="GO" id="GO:0046872">
    <property type="term" value="F:metal ion binding"/>
    <property type="evidence" value="ECO:0007669"/>
    <property type="project" value="UniProtKB-KW"/>
</dbReference>
<dbReference type="InterPro" id="IPR036457">
    <property type="entry name" value="PPM-type-like_dom_sf"/>
</dbReference>
<dbReference type="EMBL" id="CAJNIZ010021166">
    <property type="protein sequence ID" value="CAE7449062.1"/>
    <property type="molecule type" value="Genomic_DNA"/>
</dbReference>
<dbReference type="GO" id="GO:0016020">
    <property type="term" value="C:membrane"/>
    <property type="evidence" value="ECO:0007669"/>
    <property type="project" value="UniProtKB-SubCell"/>
</dbReference>
<dbReference type="Gene3D" id="3.60.40.10">
    <property type="entry name" value="PPM-type phosphatase domain"/>
    <property type="match status" value="1"/>
</dbReference>
<dbReference type="AlphaFoldDB" id="A0A812RPV9"/>
<dbReference type="PROSITE" id="PS01032">
    <property type="entry name" value="PPM_1"/>
    <property type="match status" value="1"/>
</dbReference>
<proteinExistence type="predicted"/>
<keyword evidence="4" id="KW-0904">Protein phosphatase</keyword>
<dbReference type="SUPFAM" id="SSF81606">
    <property type="entry name" value="PP2C-like"/>
    <property type="match status" value="1"/>
</dbReference>
<dbReference type="PANTHER" id="PTHR47992">
    <property type="entry name" value="PROTEIN PHOSPHATASE"/>
    <property type="match status" value="1"/>
</dbReference>
<keyword evidence="2" id="KW-0479">Metal-binding</keyword>
<dbReference type="PROSITE" id="PS51746">
    <property type="entry name" value="PPM_2"/>
    <property type="match status" value="1"/>
</dbReference>
<dbReference type="Proteomes" id="UP000649617">
    <property type="component" value="Unassembled WGS sequence"/>
</dbReference>
<dbReference type="CDD" id="cd00143">
    <property type="entry name" value="PP2Cc"/>
    <property type="match status" value="1"/>
</dbReference>
<comment type="subcellular location">
    <subcellularLocation>
        <location evidence="1">Membrane</location>
        <topology evidence="1">Peripheral membrane protein</topology>
    </subcellularLocation>
</comment>
<name>A0A812RPV9_SYMPI</name>
<gene>
    <name evidence="6" type="ORF">SPIL2461_LOCUS10980</name>
</gene>
<comment type="caution">
    <text evidence="6">The sequence shown here is derived from an EMBL/GenBank/DDBJ whole genome shotgun (WGS) entry which is preliminary data.</text>
</comment>
<evidence type="ECO:0000313" key="6">
    <source>
        <dbReference type="EMBL" id="CAE7449062.1"/>
    </source>
</evidence>
<evidence type="ECO:0000256" key="2">
    <source>
        <dbReference type="ARBA" id="ARBA00022723"/>
    </source>
</evidence>
<evidence type="ECO:0000313" key="7">
    <source>
        <dbReference type="Proteomes" id="UP000649617"/>
    </source>
</evidence>
<dbReference type="InterPro" id="IPR000222">
    <property type="entry name" value="PP2C_BS"/>
</dbReference>
<feature type="domain" description="PPM-type phosphatase" evidence="5">
    <location>
        <begin position="1"/>
        <end position="153"/>
    </location>
</feature>
<organism evidence="6 7">
    <name type="scientific">Symbiodinium pilosum</name>
    <name type="common">Dinoflagellate</name>
    <dbReference type="NCBI Taxonomy" id="2952"/>
    <lineage>
        <taxon>Eukaryota</taxon>
        <taxon>Sar</taxon>
        <taxon>Alveolata</taxon>
        <taxon>Dinophyceae</taxon>
        <taxon>Suessiales</taxon>
        <taxon>Symbiodiniaceae</taxon>
        <taxon>Symbiodinium</taxon>
    </lineage>
</organism>
<evidence type="ECO:0000256" key="4">
    <source>
        <dbReference type="ARBA" id="ARBA00022912"/>
    </source>
</evidence>
<dbReference type="Pfam" id="PF00481">
    <property type="entry name" value="PP2C"/>
    <property type="match status" value="1"/>
</dbReference>
<evidence type="ECO:0000259" key="5">
    <source>
        <dbReference type="PROSITE" id="PS51746"/>
    </source>
</evidence>
<keyword evidence="3" id="KW-0378">Hydrolase</keyword>
<dbReference type="OrthoDB" id="10264738at2759"/>
<dbReference type="InterPro" id="IPR015655">
    <property type="entry name" value="PP2C"/>
</dbReference>
<evidence type="ECO:0000256" key="3">
    <source>
        <dbReference type="ARBA" id="ARBA00022801"/>
    </source>
</evidence>
<dbReference type="GO" id="GO:0004722">
    <property type="term" value="F:protein serine/threonine phosphatase activity"/>
    <property type="evidence" value="ECO:0007669"/>
    <property type="project" value="InterPro"/>
</dbReference>
<accession>A0A812RPV9</accession>
<reference evidence="6" key="1">
    <citation type="submission" date="2021-02" db="EMBL/GenBank/DDBJ databases">
        <authorList>
            <person name="Dougan E. K."/>
            <person name="Rhodes N."/>
            <person name="Thang M."/>
            <person name="Chan C."/>
        </authorList>
    </citation>
    <scope>NUCLEOTIDE SEQUENCE</scope>
</reference>
<dbReference type="InterPro" id="IPR001932">
    <property type="entry name" value="PPM-type_phosphatase-like_dom"/>
</dbReference>
<keyword evidence="7" id="KW-1185">Reference proteome</keyword>
<sequence length="153" mass="16652">MEDAHVIHTKDNWGFFGIFDGHGGHQCSKFMARRIQEELAINGMPDTDDEVMDLAFRLEREFLVSNQPSGSTGTFIIIQAPTVPGGKYRLRVGNVGDSRILLGHANGSIFHGPGTDYGLTTDPMSNVKPRANVGELAGGLVGNVRIFYTGMMI</sequence>
<protein>
    <recommendedName>
        <fullName evidence="5">PPM-type phosphatase domain-containing protein</fullName>
    </recommendedName>
</protein>
<evidence type="ECO:0000256" key="1">
    <source>
        <dbReference type="ARBA" id="ARBA00004170"/>
    </source>
</evidence>